<proteinExistence type="predicted"/>
<dbReference type="AlphaFoldDB" id="A0AAJ5LN43"/>
<sequence>MEQQVVETPKSPAGRAMSFLLSDDWVEITGGEPVDLAEFDLGVCFQWGLATITRDGELLPATSEVEVETSQNGSDWATAFKGSWTQQSLDSSEHGIHVESKGLVHVRARKSVQENRDVRDDAAIRVRRKAGPSAETCQPSRSPD</sequence>
<reference evidence="2" key="1">
    <citation type="submission" date="2022-07" db="EMBL/GenBank/DDBJ databases">
        <title>Complete genome of MD9.</title>
        <authorList>
            <person name="Cao G."/>
        </authorList>
    </citation>
    <scope>NUCLEOTIDE SEQUENCE</scope>
    <source>
        <strain evidence="2">MD9</strain>
    </source>
</reference>
<organism evidence="2 3">
    <name type="scientific">Pseudomonas asiatica</name>
    <dbReference type="NCBI Taxonomy" id="2219225"/>
    <lineage>
        <taxon>Bacteria</taxon>
        <taxon>Pseudomonadati</taxon>
        <taxon>Pseudomonadota</taxon>
        <taxon>Gammaproteobacteria</taxon>
        <taxon>Pseudomonadales</taxon>
        <taxon>Pseudomonadaceae</taxon>
        <taxon>Pseudomonas</taxon>
    </lineage>
</organism>
<gene>
    <name evidence="2" type="ORF">NOV18_10180</name>
</gene>
<feature type="region of interest" description="Disordered" evidence="1">
    <location>
        <begin position="109"/>
        <end position="144"/>
    </location>
</feature>
<dbReference type="RefSeq" id="WP_256382081.1">
    <property type="nucleotide sequence ID" value="NZ_CP101700.1"/>
</dbReference>
<protein>
    <submittedName>
        <fullName evidence="2">Uncharacterized protein</fullName>
    </submittedName>
</protein>
<feature type="compositionally biased region" description="Basic and acidic residues" evidence="1">
    <location>
        <begin position="111"/>
        <end position="124"/>
    </location>
</feature>
<dbReference type="EMBL" id="CP101700">
    <property type="protein sequence ID" value="UUC20818.1"/>
    <property type="molecule type" value="Genomic_DNA"/>
</dbReference>
<dbReference type="Proteomes" id="UP001058744">
    <property type="component" value="Chromosome"/>
</dbReference>
<name>A0AAJ5LN43_9PSED</name>
<feature type="compositionally biased region" description="Polar residues" evidence="1">
    <location>
        <begin position="135"/>
        <end position="144"/>
    </location>
</feature>
<evidence type="ECO:0000313" key="3">
    <source>
        <dbReference type="Proteomes" id="UP001058744"/>
    </source>
</evidence>
<accession>A0AAJ5LN43</accession>
<evidence type="ECO:0000256" key="1">
    <source>
        <dbReference type="SAM" id="MobiDB-lite"/>
    </source>
</evidence>
<evidence type="ECO:0000313" key="2">
    <source>
        <dbReference type="EMBL" id="UUC20818.1"/>
    </source>
</evidence>